<dbReference type="GO" id="GO:0032259">
    <property type="term" value="P:methylation"/>
    <property type="evidence" value="ECO:0007669"/>
    <property type="project" value="UniProtKB-KW"/>
</dbReference>
<dbReference type="EMBL" id="BAABHS010000015">
    <property type="protein sequence ID" value="GAA4972693.1"/>
    <property type="molecule type" value="Genomic_DNA"/>
</dbReference>
<evidence type="ECO:0000256" key="3">
    <source>
        <dbReference type="ARBA" id="ARBA00022679"/>
    </source>
</evidence>
<dbReference type="Pfam" id="PF08241">
    <property type="entry name" value="Methyltransf_11"/>
    <property type="match status" value="1"/>
</dbReference>
<dbReference type="Gene3D" id="3.40.50.150">
    <property type="entry name" value="Vaccinia Virus protein VP39"/>
    <property type="match status" value="1"/>
</dbReference>
<evidence type="ECO:0000256" key="1">
    <source>
        <dbReference type="ARBA" id="ARBA00008361"/>
    </source>
</evidence>
<dbReference type="CDD" id="cd02440">
    <property type="entry name" value="AdoMet_MTases"/>
    <property type="match status" value="1"/>
</dbReference>
<name>A0ABP9HKR7_9ACTN</name>
<dbReference type="Proteomes" id="UP001500466">
    <property type="component" value="Unassembled WGS sequence"/>
</dbReference>
<reference evidence="6" key="1">
    <citation type="journal article" date="2019" name="Int. J. Syst. Evol. Microbiol.">
        <title>The Global Catalogue of Microorganisms (GCM) 10K type strain sequencing project: providing services to taxonomists for standard genome sequencing and annotation.</title>
        <authorList>
            <consortium name="The Broad Institute Genomics Platform"/>
            <consortium name="The Broad Institute Genome Sequencing Center for Infectious Disease"/>
            <person name="Wu L."/>
            <person name="Ma J."/>
        </authorList>
    </citation>
    <scope>NUCLEOTIDE SEQUENCE [LARGE SCALE GENOMIC DNA]</scope>
    <source>
        <strain evidence="6">JCM 17986</strain>
    </source>
</reference>
<comment type="similarity">
    <text evidence="1">Belongs to the methyltransferase superfamily.</text>
</comment>
<comment type="caution">
    <text evidence="5">The sequence shown here is derived from an EMBL/GenBank/DDBJ whole genome shotgun (WGS) entry which is preliminary data.</text>
</comment>
<dbReference type="RefSeq" id="WP_345677285.1">
    <property type="nucleotide sequence ID" value="NZ_BAABHS010000015.1"/>
</dbReference>
<dbReference type="SUPFAM" id="SSF53335">
    <property type="entry name" value="S-adenosyl-L-methionine-dependent methyltransferases"/>
    <property type="match status" value="1"/>
</dbReference>
<protein>
    <submittedName>
        <fullName evidence="5">Class I SAM-dependent methyltransferase</fullName>
    </submittedName>
</protein>
<evidence type="ECO:0000313" key="5">
    <source>
        <dbReference type="EMBL" id="GAA4972693.1"/>
    </source>
</evidence>
<proteinExistence type="inferred from homology"/>
<keyword evidence="6" id="KW-1185">Reference proteome</keyword>
<dbReference type="GO" id="GO:0008168">
    <property type="term" value="F:methyltransferase activity"/>
    <property type="evidence" value="ECO:0007669"/>
    <property type="project" value="UniProtKB-KW"/>
</dbReference>
<keyword evidence="3" id="KW-0808">Transferase</keyword>
<evidence type="ECO:0000313" key="6">
    <source>
        <dbReference type="Proteomes" id="UP001500466"/>
    </source>
</evidence>
<feature type="domain" description="Methyltransferase type 11" evidence="4">
    <location>
        <begin position="46"/>
        <end position="135"/>
    </location>
</feature>
<evidence type="ECO:0000256" key="2">
    <source>
        <dbReference type="ARBA" id="ARBA00022603"/>
    </source>
</evidence>
<dbReference type="PANTHER" id="PTHR44942:SF4">
    <property type="entry name" value="METHYLTRANSFERASE TYPE 11 DOMAIN-CONTAINING PROTEIN"/>
    <property type="match status" value="1"/>
</dbReference>
<evidence type="ECO:0000259" key="4">
    <source>
        <dbReference type="Pfam" id="PF08241"/>
    </source>
</evidence>
<sequence length="249" mass="27656">MTNEDLARRGFATGTDVYHRARPAYRPEVLAYVAEAAGLARDAHVLDLAAGTGRMTRELVALGTDVTAVEPAPAMRETFVAELPDVRLVDGTAEQIPAGDAQFDAVVVAQAFHWFDAPTALREIARVLRPGGALAVLWNERDQSEPWAAELVAATRWEGFRPYLVDRDLGTDLDASGRYEPAVRRDFPWTDRLTHEQLLERVGTFSYVVAMPEDERAALFGRVRAYLPKLPDPVELPYVTGTLVSRKRR</sequence>
<dbReference type="InterPro" id="IPR029063">
    <property type="entry name" value="SAM-dependent_MTases_sf"/>
</dbReference>
<gene>
    <name evidence="5" type="ORF">GCM10023205_43680</name>
</gene>
<keyword evidence="2 5" id="KW-0489">Methyltransferase</keyword>
<dbReference type="InterPro" id="IPR013216">
    <property type="entry name" value="Methyltransf_11"/>
</dbReference>
<organism evidence="5 6">
    <name type="scientific">Yinghuangia aomiensis</name>
    <dbReference type="NCBI Taxonomy" id="676205"/>
    <lineage>
        <taxon>Bacteria</taxon>
        <taxon>Bacillati</taxon>
        <taxon>Actinomycetota</taxon>
        <taxon>Actinomycetes</taxon>
        <taxon>Kitasatosporales</taxon>
        <taxon>Streptomycetaceae</taxon>
        <taxon>Yinghuangia</taxon>
    </lineage>
</organism>
<dbReference type="InterPro" id="IPR051052">
    <property type="entry name" value="Diverse_substrate_MTase"/>
</dbReference>
<accession>A0ABP9HKR7</accession>
<dbReference type="PANTHER" id="PTHR44942">
    <property type="entry name" value="METHYLTRANSF_11 DOMAIN-CONTAINING PROTEIN"/>
    <property type="match status" value="1"/>
</dbReference>